<keyword evidence="1" id="KW-0472">Membrane</keyword>
<feature type="transmembrane region" description="Helical" evidence="1">
    <location>
        <begin position="20"/>
        <end position="41"/>
    </location>
</feature>
<gene>
    <name evidence="2" type="ORF">FTO68_01970</name>
</gene>
<evidence type="ECO:0000256" key="1">
    <source>
        <dbReference type="SAM" id="Phobius"/>
    </source>
</evidence>
<accession>A0ABD4TIV1</accession>
<dbReference type="EMBL" id="VOTZ01000003">
    <property type="protein sequence ID" value="MCQ1537760.1"/>
    <property type="molecule type" value="Genomic_DNA"/>
</dbReference>
<reference evidence="2 3" key="1">
    <citation type="submission" date="2019-08" db="EMBL/GenBank/DDBJ databases">
        <authorList>
            <person name="Chen S.-C."/>
            <person name="Lai M.-C."/>
            <person name="You Y.-T."/>
        </authorList>
    </citation>
    <scope>NUCLEOTIDE SEQUENCE [LARGE SCALE GENOMIC DNA]</scope>
    <source>
        <strain evidence="2 3">P2F9704a</strain>
    </source>
</reference>
<evidence type="ECO:0000313" key="2">
    <source>
        <dbReference type="EMBL" id="MCQ1537760.1"/>
    </source>
</evidence>
<keyword evidence="1" id="KW-0812">Transmembrane</keyword>
<feature type="transmembrane region" description="Helical" evidence="1">
    <location>
        <begin position="47"/>
        <end position="67"/>
    </location>
</feature>
<sequence length="288" mass="33982">MPIIILIFKIQTTRQYLIDYIDEIQLGLIVSLAVMGIYSDLFIGELGIYLFLFILGGTVFVIAYSGLSKKRYSELQRLSNQQEEKIKQLEFQLNDDILHKREEVKHYIINLAENRLEFCYQEKYEDRITLYLHLDELNAFMLFYRFSKNPELQKTGRRTYPDSIGVIQEAWQHGKASRSYNHRYDEDPEGYIKELYEKDGLERELVINLTMHPQQVIACRLDKGQDLFYGLLVIESNKKGRFNDDEVYRIINTCGHSKGEVYSKVGELKTLYRDLMESSEEMGLDYEN</sequence>
<evidence type="ECO:0008006" key="4">
    <source>
        <dbReference type="Google" id="ProtNLM"/>
    </source>
</evidence>
<dbReference type="Proteomes" id="UP001524383">
    <property type="component" value="Unassembled WGS sequence"/>
</dbReference>
<organism evidence="2 3">
    <name type="scientific">Methanocalculus taiwanensis</name>
    <dbReference type="NCBI Taxonomy" id="106207"/>
    <lineage>
        <taxon>Archaea</taxon>
        <taxon>Methanobacteriati</taxon>
        <taxon>Methanobacteriota</taxon>
        <taxon>Stenosarchaea group</taxon>
        <taxon>Methanomicrobia</taxon>
        <taxon>Methanomicrobiales</taxon>
        <taxon>Methanocalculaceae</taxon>
        <taxon>Methanocalculus</taxon>
    </lineage>
</organism>
<dbReference type="AlphaFoldDB" id="A0ABD4TIV1"/>
<proteinExistence type="predicted"/>
<dbReference type="RefSeq" id="WP_255331678.1">
    <property type="nucleotide sequence ID" value="NZ_VOTZ01000003.1"/>
</dbReference>
<name>A0ABD4TIV1_9EURY</name>
<keyword evidence="3" id="KW-1185">Reference proteome</keyword>
<keyword evidence="1" id="KW-1133">Transmembrane helix</keyword>
<protein>
    <recommendedName>
        <fullName evidence="4">GAF domain-containing protein</fullName>
    </recommendedName>
</protein>
<comment type="caution">
    <text evidence="2">The sequence shown here is derived from an EMBL/GenBank/DDBJ whole genome shotgun (WGS) entry which is preliminary data.</text>
</comment>
<evidence type="ECO:0000313" key="3">
    <source>
        <dbReference type="Proteomes" id="UP001524383"/>
    </source>
</evidence>